<sequence>MNAEVRLDTLLQTLDPQLEEGSFVFCGLDDGRAAQLWSHCLCLFRETEGWSAVIDHGLAQREGLDCSVGFRQITLQVYSSLEAVGLTAAVSRELAAAGISANVVAALHHDHVFVPEARAEEALQLLRGLRNRAQYS</sequence>
<evidence type="ECO:0000313" key="4">
    <source>
        <dbReference type="Proteomes" id="UP000095672"/>
    </source>
</evidence>
<name>A0A1C9W5P5_9GAMM</name>
<evidence type="ECO:0000259" key="2">
    <source>
        <dbReference type="Pfam" id="PF13840"/>
    </source>
</evidence>
<dbReference type="InterPro" id="IPR045865">
    <property type="entry name" value="ACT-like_dom_sf"/>
</dbReference>
<keyword evidence="4" id="KW-1185">Reference proteome</keyword>
<feature type="domain" description="CASTOR ACT" evidence="2">
    <location>
        <begin position="71"/>
        <end position="127"/>
    </location>
</feature>
<evidence type="ECO:0000259" key="1">
    <source>
        <dbReference type="Pfam" id="PF10000"/>
    </source>
</evidence>
<dbReference type="InterPro" id="IPR027795">
    <property type="entry name" value="CASTOR_ACT_dom"/>
</dbReference>
<dbReference type="RefSeq" id="WP_069946582.1">
    <property type="nucleotide sequence ID" value="NZ_CP014143.1"/>
</dbReference>
<dbReference type="InterPro" id="IPR018717">
    <property type="entry name" value="DUF2241"/>
</dbReference>
<reference evidence="4" key="1">
    <citation type="submission" date="2016-01" db="EMBL/GenBank/DDBJ databases">
        <title>Complete genome sequence of Microbulbifer sp. CCB-MM1, a halophile isolated from Matang Mangrove Forest, Perak.</title>
        <authorList>
            <person name="Moh T.H."/>
            <person name="Dinesh B."/>
            <person name="Lau N.-S."/>
            <person name="Go F."/>
            <person name="Alexander Chong S.-C."/>
        </authorList>
    </citation>
    <scope>NUCLEOTIDE SEQUENCE [LARGE SCALE GENOMIC DNA]</scope>
    <source>
        <strain evidence="4">CCB-MM1</strain>
    </source>
</reference>
<gene>
    <name evidence="3" type="ORF">AUP74_00982</name>
</gene>
<dbReference type="PATRIC" id="fig|1769779.3.peg.1001"/>
<evidence type="ECO:0000313" key="3">
    <source>
        <dbReference type="EMBL" id="AOS96447.1"/>
    </source>
</evidence>
<accession>A0A1C9W5P5</accession>
<dbReference type="Pfam" id="PF10000">
    <property type="entry name" value="ACT_3"/>
    <property type="match status" value="1"/>
</dbReference>
<proteinExistence type="predicted"/>
<dbReference type="Pfam" id="PF13840">
    <property type="entry name" value="ACT_7"/>
    <property type="match status" value="1"/>
</dbReference>
<dbReference type="EMBL" id="CP014143">
    <property type="protein sequence ID" value="AOS96447.1"/>
    <property type="molecule type" value="Genomic_DNA"/>
</dbReference>
<dbReference type="PANTHER" id="PTHR39199:SF1">
    <property type="entry name" value="BLR5128 PROTEIN"/>
    <property type="match status" value="1"/>
</dbReference>
<dbReference type="Gene3D" id="3.30.2130.10">
    <property type="entry name" value="VC0802-like"/>
    <property type="match status" value="1"/>
</dbReference>
<feature type="domain" description="DUF2241" evidence="1">
    <location>
        <begin position="4"/>
        <end position="67"/>
    </location>
</feature>
<dbReference type="OrthoDB" id="517867at2"/>
<dbReference type="AlphaFoldDB" id="A0A1C9W5P5"/>
<dbReference type="KEGG" id="micc:AUP74_00982"/>
<protein>
    <submittedName>
        <fullName evidence="3">ACT domain protein</fullName>
    </submittedName>
</protein>
<dbReference type="SUPFAM" id="SSF55021">
    <property type="entry name" value="ACT-like"/>
    <property type="match status" value="2"/>
</dbReference>
<dbReference type="STRING" id="1769779.AUP74_00982"/>
<organism evidence="3 4">
    <name type="scientific">Microbulbifer aggregans</name>
    <dbReference type="NCBI Taxonomy" id="1769779"/>
    <lineage>
        <taxon>Bacteria</taxon>
        <taxon>Pseudomonadati</taxon>
        <taxon>Pseudomonadota</taxon>
        <taxon>Gammaproteobacteria</taxon>
        <taxon>Cellvibrionales</taxon>
        <taxon>Microbulbiferaceae</taxon>
        <taxon>Microbulbifer</taxon>
    </lineage>
</organism>
<dbReference type="PANTHER" id="PTHR39199">
    <property type="entry name" value="BLR5128 PROTEIN"/>
    <property type="match status" value="1"/>
</dbReference>
<dbReference type="Proteomes" id="UP000095672">
    <property type="component" value="Chromosome"/>
</dbReference>